<dbReference type="InterPro" id="IPR015424">
    <property type="entry name" value="PyrdxlP-dep_Trfase"/>
</dbReference>
<dbReference type="CDD" id="cd00609">
    <property type="entry name" value="AAT_like"/>
    <property type="match status" value="1"/>
</dbReference>
<dbReference type="GO" id="GO:0008483">
    <property type="term" value="F:transaminase activity"/>
    <property type="evidence" value="ECO:0007669"/>
    <property type="project" value="UniProtKB-KW"/>
</dbReference>
<keyword evidence="5" id="KW-0808">Transferase</keyword>
<organism evidence="9 10">
    <name type="scientific">Stutzerimonas azotifigens</name>
    <dbReference type="NCBI Taxonomy" id="291995"/>
    <lineage>
        <taxon>Bacteria</taxon>
        <taxon>Pseudomonadati</taxon>
        <taxon>Pseudomonadota</taxon>
        <taxon>Gammaproteobacteria</taxon>
        <taxon>Pseudomonadales</taxon>
        <taxon>Pseudomonadaceae</taxon>
        <taxon>Stutzerimonas</taxon>
    </lineage>
</organism>
<evidence type="ECO:0000256" key="5">
    <source>
        <dbReference type="ARBA" id="ARBA00022679"/>
    </source>
</evidence>
<dbReference type="PRINTS" id="PR00799">
    <property type="entry name" value="TRANSAMINASE"/>
</dbReference>
<comment type="cofactor">
    <cofactor evidence="1">
        <name>pyridoxal 5'-phosphate</name>
        <dbReference type="ChEBI" id="CHEBI:597326"/>
    </cofactor>
</comment>
<feature type="region of interest" description="Disordered" evidence="7">
    <location>
        <begin position="1"/>
        <end position="34"/>
    </location>
</feature>
<evidence type="ECO:0000256" key="6">
    <source>
        <dbReference type="ARBA" id="ARBA00022898"/>
    </source>
</evidence>
<dbReference type="NCBIfam" id="NF006719">
    <property type="entry name" value="PRK09257.1"/>
    <property type="match status" value="1"/>
</dbReference>
<evidence type="ECO:0000256" key="2">
    <source>
        <dbReference type="ARBA" id="ARBA00007441"/>
    </source>
</evidence>
<dbReference type="PANTHER" id="PTHR11879">
    <property type="entry name" value="ASPARTATE AMINOTRANSFERASE"/>
    <property type="match status" value="1"/>
</dbReference>
<sequence>MGQGHRDLVEPLDQRAAPQRLHHGGTYRPGRRWRGGTQVRHFGQVARVPGDPILGLLEHFRADPNPAKLDLGVGVYKDAAGRTPIPRAVKLAEQRLSDSEQSKSYVGGHGDPLFAEGLLRLVLGHQSAVLGAGRAGCTQAPGGTGALRLAGEFIARCLPGRAIWLSQPTWPIHETLFAAAGLEVRHYPYVGVDNRFDIEGMLAQLGRVPSGDVVLLHACCHNPTGFDLSPADWRRVLEVVRARELLPLFDFAYQGFGDGLEQDAWAVRLFSEALPEVLVTSSCSKNFGLYRERTGALIAIAADAEGLQDVRSQLAAHARNLWSTPPSHGAAVVGLILGDDTLRGCWQNELDGMRRRVAGLRMGLVEALRTYGLAQRFAHIAEQRGMFSYTGLSAAQVLRLRAEDGVYLLETGRANVAGLDAERLDQLAAAIARVVTD</sequence>
<comment type="caution">
    <text evidence="9">The sequence shown here is derived from an EMBL/GenBank/DDBJ whole genome shotgun (WGS) entry which is preliminary data.</text>
</comment>
<gene>
    <name evidence="9" type="ORF">G7026_21255</name>
</gene>
<evidence type="ECO:0000313" key="9">
    <source>
        <dbReference type="EMBL" id="MBA1275878.1"/>
    </source>
</evidence>
<feature type="compositionally biased region" description="Basic residues" evidence="7">
    <location>
        <begin position="20"/>
        <end position="34"/>
    </location>
</feature>
<protein>
    <submittedName>
        <fullName evidence="9">Aspartate/tyrosine/aromatic aminotransferase</fullName>
    </submittedName>
</protein>
<feature type="domain" description="Aminotransferase class I/classII large" evidence="8">
    <location>
        <begin position="68"/>
        <end position="431"/>
    </location>
</feature>
<dbReference type="InterPro" id="IPR004839">
    <property type="entry name" value="Aminotransferase_I/II_large"/>
</dbReference>
<evidence type="ECO:0000256" key="3">
    <source>
        <dbReference type="ARBA" id="ARBA00011738"/>
    </source>
</evidence>
<evidence type="ECO:0000256" key="7">
    <source>
        <dbReference type="SAM" id="MobiDB-lite"/>
    </source>
</evidence>
<proteinExistence type="inferred from homology"/>
<dbReference type="Proteomes" id="UP000786387">
    <property type="component" value="Unassembled WGS sequence"/>
</dbReference>
<dbReference type="Gene3D" id="3.90.1150.10">
    <property type="entry name" value="Aspartate Aminotransferase, domain 1"/>
    <property type="match status" value="1"/>
</dbReference>
<reference evidence="9 10" key="1">
    <citation type="submission" date="2020-02" db="EMBL/GenBank/DDBJ databases">
        <title>Synteny-based analysis reveals conserved mechanism for high triclosan tolerance in Pseudomonas, as well as instances of horizontal transfer.</title>
        <authorList>
            <person name="Mcfarland A.G."/>
            <person name="Bertucci H.K."/>
            <person name="Litmann E."/>
            <person name="Shen J."/>
            <person name="Huttenhower C."/>
            <person name="Hartmann E.M."/>
        </authorList>
    </citation>
    <scope>NUCLEOTIDE SEQUENCE [LARGE SCALE GENOMIC DNA]</scope>
    <source>
        <strain evidence="9 10">115A1</strain>
    </source>
</reference>
<dbReference type="PANTHER" id="PTHR11879:SF22">
    <property type="entry name" value="ASPARTATE AMINOTRANSFERASE, MITOCHONDRIAL"/>
    <property type="match status" value="1"/>
</dbReference>
<dbReference type="Gene3D" id="3.40.640.10">
    <property type="entry name" value="Type I PLP-dependent aspartate aminotransferase-like (Major domain)"/>
    <property type="match status" value="1"/>
</dbReference>
<evidence type="ECO:0000259" key="8">
    <source>
        <dbReference type="Pfam" id="PF00155"/>
    </source>
</evidence>
<evidence type="ECO:0000256" key="1">
    <source>
        <dbReference type="ARBA" id="ARBA00001933"/>
    </source>
</evidence>
<dbReference type="Pfam" id="PF00155">
    <property type="entry name" value="Aminotran_1_2"/>
    <property type="match status" value="1"/>
</dbReference>
<accession>A0ABR5Z6M8</accession>
<keyword evidence="6" id="KW-0663">Pyridoxal phosphate</keyword>
<feature type="compositionally biased region" description="Basic and acidic residues" evidence="7">
    <location>
        <begin position="1"/>
        <end position="13"/>
    </location>
</feature>
<comment type="similarity">
    <text evidence="2">Belongs to the class-I pyridoxal-phosphate-dependent aminotransferase family.</text>
</comment>
<evidence type="ECO:0000313" key="10">
    <source>
        <dbReference type="Proteomes" id="UP000786387"/>
    </source>
</evidence>
<dbReference type="InterPro" id="IPR000796">
    <property type="entry name" value="Asp_trans"/>
</dbReference>
<dbReference type="InterPro" id="IPR015422">
    <property type="entry name" value="PyrdxlP-dep_Trfase_small"/>
</dbReference>
<evidence type="ECO:0000256" key="4">
    <source>
        <dbReference type="ARBA" id="ARBA00022576"/>
    </source>
</evidence>
<keyword evidence="10" id="KW-1185">Reference proteome</keyword>
<keyword evidence="4 9" id="KW-0032">Aminotransferase</keyword>
<dbReference type="EMBL" id="JAAMRF010000013">
    <property type="protein sequence ID" value="MBA1275878.1"/>
    <property type="molecule type" value="Genomic_DNA"/>
</dbReference>
<dbReference type="InterPro" id="IPR015421">
    <property type="entry name" value="PyrdxlP-dep_Trfase_major"/>
</dbReference>
<name>A0ABR5Z6M8_9GAMM</name>
<comment type="subunit">
    <text evidence="3">Homodimer.</text>
</comment>
<dbReference type="SUPFAM" id="SSF53383">
    <property type="entry name" value="PLP-dependent transferases"/>
    <property type="match status" value="1"/>
</dbReference>